<proteinExistence type="predicted"/>
<feature type="compositionally biased region" description="Basic and acidic residues" evidence="1">
    <location>
        <begin position="213"/>
        <end position="224"/>
    </location>
</feature>
<evidence type="ECO:0000313" key="3">
    <source>
        <dbReference type="Proteomes" id="UP000077521"/>
    </source>
</evidence>
<feature type="region of interest" description="Disordered" evidence="1">
    <location>
        <begin position="192"/>
        <end position="359"/>
    </location>
</feature>
<protein>
    <submittedName>
        <fullName evidence="2">Uncharacterized protein</fullName>
    </submittedName>
</protein>
<feature type="compositionally biased region" description="Low complexity" evidence="1">
    <location>
        <begin position="96"/>
        <end position="107"/>
    </location>
</feature>
<feature type="region of interest" description="Disordered" evidence="1">
    <location>
        <begin position="96"/>
        <end position="161"/>
    </location>
</feature>
<feature type="region of interest" description="Disordered" evidence="1">
    <location>
        <begin position="1"/>
        <end position="20"/>
    </location>
</feature>
<feature type="compositionally biased region" description="Pro residues" evidence="1">
    <location>
        <begin position="307"/>
        <end position="322"/>
    </location>
</feature>
<gene>
    <name evidence="2" type="ORF">A4X13_0g7734</name>
</gene>
<feature type="region of interest" description="Disordered" evidence="1">
    <location>
        <begin position="437"/>
        <end position="499"/>
    </location>
</feature>
<accession>A0A177TVP4</accession>
<reference evidence="2" key="1">
    <citation type="submission" date="2016-04" db="EMBL/GenBank/DDBJ databases">
        <authorList>
            <person name="Nguyen H.D."/>
            <person name="Samba Siva P."/>
            <person name="Cullis J."/>
            <person name="Levesque C.A."/>
            <person name="Hambleton S."/>
        </authorList>
    </citation>
    <scope>NUCLEOTIDE SEQUENCE</scope>
    <source>
        <strain evidence="2">DAOMC 236416</strain>
    </source>
</reference>
<feature type="compositionally biased region" description="Polar residues" evidence="1">
    <location>
        <begin position="269"/>
        <end position="284"/>
    </location>
</feature>
<feature type="compositionally biased region" description="Low complexity" evidence="1">
    <location>
        <begin position="235"/>
        <end position="252"/>
    </location>
</feature>
<feature type="compositionally biased region" description="Low complexity" evidence="1">
    <location>
        <begin position="199"/>
        <end position="208"/>
    </location>
</feature>
<feature type="region of interest" description="Disordered" evidence="1">
    <location>
        <begin position="36"/>
        <end position="78"/>
    </location>
</feature>
<evidence type="ECO:0000256" key="1">
    <source>
        <dbReference type="SAM" id="MobiDB-lite"/>
    </source>
</evidence>
<sequence>MAPAAAKTTTTTTAGGAAAGAARMAATTTTSRISATANLLQPSPLRISTTANNSSGSSKQPITRARSPSPRMPPAYPDASDILILEPRQLPILTSTSALSSAATSPISRRKRRTRTGSDASINSSGSSNSGSIGSSSSSSNGGRRRSSISVGKITNNNDSDLLSQGDFSLEAELASAISEEDGGSFFSIHNTSVQKSRSPSISTITSPAHEWSPVEEKHHKNGDSARAGGEDESATSASVSGSTTSGTSASGSGLGLDESRDDALDPSPSYQQKQEEGSFSTGGRTPLPPSLFVYTTEDDHDGPALSPSPFPSPPRTIPSLPPRLDISDFGIYSAAPSPAPSPVSTPPNQVQRLPRLGSGTKGALEVSGMRGGAGALAIPDHLPPLNLPQTPLSLPAVLPEITLTSPSAMADLAPLSLLSSAHSVSLLHPALHASAPSFGRRHTDPGTQAGGADGALLPAPAEFGGASASDGSEAQGDATADGSQGLPQLPRGLRSVPSFLGLNGHEEAVELERRLRQLTSSFDEEDEPQA</sequence>
<dbReference type="EMBL" id="LWDF02001054">
    <property type="protein sequence ID" value="KAE8240555.1"/>
    <property type="molecule type" value="Genomic_DNA"/>
</dbReference>
<dbReference type="AlphaFoldDB" id="A0A177TVP4"/>
<feature type="compositionally biased region" description="Low complexity" evidence="1">
    <location>
        <begin position="121"/>
        <end position="142"/>
    </location>
</feature>
<evidence type="ECO:0000313" key="2">
    <source>
        <dbReference type="EMBL" id="KAE8240555.1"/>
    </source>
</evidence>
<comment type="caution">
    <text evidence="2">The sequence shown here is derived from an EMBL/GenBank/DDBJ whole genome shotgun (WGS) entry which is preliminary data.</text>
</comment>
<reference evidence="2" key="2">
    <citation type="journal article" date="2019" name="IMA Fungus">
        <title>Genome sequencing and comparison of five Tilletia species to identify candidate genes for the detection of regulated species infecting wheat.</title>
        <authorList>
            <person name="Nguyen H.D.T."/>
            <person name="Sultana T."/>
            <person name="Kesanakurti P."/>
            <person name="Hambleton S."/>
        </authorList>
    </citation>
    <scope>NUCLEOTIDE SEQUENCE</scope>
    <source>
        <strain evidence="2">DAOMC 236416</strain>
    </source>
</reference>
<organism evidence="2 3">
    <name type="scientific">Tilletia indica</name>
    <dbReference type="NCBI Taxonomy" id="43049"/>
    <lineage>
        <taxon>Eukaryota</taxon>
        <taxon>Fungi</taxon>
        <taxon>Dikarya</taxon>
        <taxon>Basidiomycota</taxon>
        <taxon>Ustilaginomycotina</taxon>
        <taxon>Exobasidiomycetes</taxon>
        <taxon>Tilletiales</taxon>
        <taxon>Tilletiaceae</taxon>
        <taxon>Tilletia</taxon>
    </lineage>
</organism>
<keyword evidence="3" id="KW-1185">Reference proteome</keyword>
<name>A0A177TVP4_9BASI</name>
<dbReference type="Proteomes" id="UP000077521">
    <property type="component" value="Unassembled WGS sequence"/>
</dbReference>
<feature type="compositionally biased region" description="Polar residues" evidence="1">
    <location>
        <begin position="38"/>
        <end position="61"/>
    </location>
</feature>